<protein>
    <submittedName>
        <fullName evidence="2">Zn-binding Pro-Ala-Ala-Arg (PAAR) domain-containing protein, incolved in TypeVI secretion</fullName>
    </submittedName>
</protein>
<proteinExistence type="predicted"/>
<name>A0A239KZD1_9PSED</name>
<accession>A0A239KZD1</accession>
<dbReference type="STRING" id="1215104.GCA_000730585_01701"/>
<organism evidence="2 3">
    <name type="scientific">Pseudomonas japonica</name>
    <dbReference type="NCBI Taxonomy" id="256466"/>
    <lineage>
        <taxon>Bacteria</taxon>
        <taxon>Pseudomonadati</taxon>
        <taxon>Pseudomonadota</taxon>
        <taxon>Gammaproteobacteria</taxon>
        <taxon>Pseudomonadales</taxon>
        <taxon>Pseudomonadaceae</taxon>
        <taxon>Pseudomonas</taxon>
    </lineage>
</organism>
<dbReference type="Proteomes" id="UP000198407">
    <property type="component" value="Unassembled WGS sequence"/>
</dbReference>
<dbReference type="AlphaFoldDB" id="A0A239KZD1"/>
<feature type="compositionally biased region" description="Polar residues" evidence="1">
    <location>
        <begin position="115"/>
        <end position="145"/>
    </location>
</feature>
<feature type="region of interest" description="Disordered" evidence="1">
    <location>
        <begin position="92"/>
        <end position="149"/>
    </location>
</feature>
<dbReference type="RefSeq" id="WP_042127386.1">
    <property type="nucleotide sequence ID" value="NZ_FZOL01000030.1"/>
</dbReference>
<dbReference type="InterPro" id="IPR008727">
    <property type="entry name" value="PAAR_motif"/>
</dbReference>
<evidence type="ECO:0000313" key="2">
    <source>
        <dbReference type="EMBL" id="SNT23415.1"/>
    </source>
</evidence>
<dbReference type="CDD" id="cd14744">
    <property type="entry name" value="PAAR_CT_2"/>
    <property type="match status" value="1"/>
</dbReference>
<dbReference type="Gene3D" id="2.60.200.60">
    <property type="match status" value="1"/>
</dbReference>
<dbReference type="Pfam" id="PF05488">
    <property type="entry name" value="PAAR_motif"/>
    <property type="match status" value="1"/>
</dbReference>
<evidence type="ECO:0000313" key="3">
    <source>
        <dbReference type="Proteomes" id="UP000198407"/>
    </source>
</evidence>
<reference evidence="3" key="1">
    <citation type="submission" date="2017-06" db="EMBL/GenBank/DDBJ databases">
        <authorList>
            <person name="Varghese N."/>
            <person name="Submissions S."/>
        </authorList>
    </citation>
    <scope>NUCLEOTIDE SEQUENCE [LARGE SCALE GENOMIC DNA]</scope>
    <source>
        <strain evidence="3">DSM 22348</strain>
    </source>
</reference>
<evidence type="ECO:0000256" key="1">
    <source>
        <dbReference type="SAM" id="MobiDB-lite"/>
    </source>
</evidence>
<keyword evidence="3" id="KW-1185">Reference proteome</keyword>
<dbReference type="EMBL" id="FZOL01000030">
    <property type="protein sequence ID" value="SNT23415.1"/>
    <property type="molecule type" value="Genomic_DNA"/>
</dbReference>
<dbReference type="OrthoDB" id="6352550at2"/>
<gene>
    <name evidence="2" type="ORF">SAMN05444352_13049</name>
</gene>
<sequence length="477" mass="49684">MAIGYVTRLGDKTSCGGQVLQGNPDFLIDGMPQARQGDSVSCGVTGKTYQIVGGIQDIFTEGGLAAGSLDSISSCPCQATLLPGSYGFAYESDSGSPTSRWREPAISTREGEAANASQHSLAPETASRSSTPRTAGAGNPSQDSGEATEPGFYIVPYSMSRSALEAALFDNPSLEALSKFRVLNPSQGTVKGGSMIILSDPRNHSCTREEALLQQAAAIVNKALEPLTEEEADFMARHHEEISTFLAHTAAAVGVGEAMFSRNLNNVKNSMEAMQKLHIDSFDRDGNLKSSQFRAERARLFADLNTNLSPLTRKAIGFPDHPKLKTALGLSTRSLVHHWKKAGTSGPIPGYATHIERVSRTAKILKLGGWVGTTVGGGASYVKVQQVCSEGNSEACRKVKFTETGSFFGSLAGGLGGGAFAGSVGAGPLCVAIGMGTATVGGIICGIVVVGAGSYAGGQFGSWSGGAIGEIIYEETR</sequence>